<gene>
    <name evidence="2" type="primary">37</name>
    <name evidence="2" type="ORF">SEA_BURRO_37</name>
</gene>
<organism evidence="2 3">
    <name type="scientific">Microbacterium phage Burro</name>
    <dbReference type="NCBI Taxonomy" id="2315703"/>
    <lineage>
        <taxon>Viruses</taxon>
        <taxon>Duplodnaviria</taxon>
        <taxon>Heunggongvirae</taxon>
        <taxon>Uroviricota</taxon>
        <taxon>Caudoviricetes</taxon>
        <taxon>Burrovirus</taxon>
        <taxon>Burrovirus burro</taxon>
    </lineage>
</organism>
<reference evidence="2 3" key="1">
    <citation type="submission" date="2018-08" db="EMBL/GenBank/DDBJ databases">
        <authorList>
            <person name="Solberg C.E."/>
            <person name="Bonilla J.A."/>
            <person name="Klyczek K."/>
            <person name="Garlena R.A."/>
            <person name="Russell D.A."/>
            <person name="Pope W.H."/>
            <person name="Jacobs-Sera D."/>
            <person name="Hatfull G.F."/>
        </authorList>
    </citation>
    <scope>NUCLEOTIDE SEQUENCE [LARGE SCALE GENOMIC DNA]</scope>
</reference>
<dbReference type="EMBL" id="MH825698">
    <property type="protein sequence ID" value="AYD86180.1"/>
    <property type="molecule type" value="Genomic_DNA"/>
</dbReference>
<dbReference type="GeneID" id="55611847"/>
<sequence length="82" mass="8341">MTYLDPAVPEDDDLTTKNGFIKRSRKALVAGLTTAIGAFGPAFAVATGDGVITGEEVALISVTAFGLGVAAFAAVWKVPNAD</sequence>
<feature type="transmembrane region" description="Helical" evidence="1">
    <location>
        <begin position="27"/>
        <end position="46"/>
    </location>
</feature>
<evidence type="ECO:0000313" key="3">
    <source>
        <dbReference type="Proteomes" id="UP000267142"/>
    </source>
</evidence>
<dbReference type="Proteomes" id="UP000267142">
    <property type="component" value="Segment"/>
</dbReference>
<keyword evidence="1" id="KW-1133">Transmembrane helix</keyword>
<protein>
    <submittedName>
        <fullName evidence="2">Membrane protein</fullName>
    </submittedName>
</protein>
<feature type="transmembrane region" description="Helical" evidence="1">
    <location>
        <begin position="58"/>
        <end position="76"/>
    </location>
</feature>
<name>A0A386KLE6_9CAUD</name>
<keyword evidence="3" id="KW-1185">Reference proteome</keyword>
<keyword evidence="1" id="KW-0472">Membrane</keyword>
<keyword evidence="1" id="KW-0812">Transmembrane</keyword>
<dbReference type="KEGG" id="vg:55611847"/>
<proteinExistence type="predicted"/>
<accession>A0A386KLE6</accession>
<evidence type="ECO:0000313" key="2">
    <source>
        <dbReference type="EMBL" id="AYD86180.1"/>
    </source>
</evidence>
<dbReference type="RefSeq" id="YP_009841656.1">
    <property type="nucleotide sequence ID" value="NC_048733.1"/>
</dbReference>
<evidence type="ECO:0000256" key="1">
    <source>
        <dbReference type="SAM" id="Phobius"/>
    </source>
</evidence>